<feature type="transmembrane region" description="Helical" evidence="1">
    <location>
        <begin position="31"/>
        <end position="56"/>
    </location>
</feature>
<dbReference type="AlphaFoldDB" id="A0A7S0BE35"/>
<protein>
    <recommendedName>
        <fullName evidence="3">Ion transport domain-containing protein</fullName>
    </recommendedName>
</protein>
<name>A0A7S0BE35_9DINO</name>
<dbReference type="EMBL" id="HBEG01055148">
    <property type="protein sequence ID" value="CAD8390502.1"/>
    <property type="molecule type" value="Transcribed_RNA"/>
</dbReference>
<gene>
    <name evidence="2" type="ORF">PBAH0796_LOCUS33607</name>
</gene>
<keyword evidence="1" id="KW-0812">Transmembrane</keyword>
<sequence length="205" mass="22975">MINTMLTLFMAVTGGADWQDLMEPLANFSRVYVIGFVLYVTFLVFGLLNILTAMFVNSGANIAKVNSDLAVHEKMSHDKDVFRQLRRALLEANIDISGTISRNEFESKMQDPVFLTQLAVAGLNASEVLGLLPLLDIQDRGEVDVEELVYGLMHLKGNGKTVDLALMMYVNRRILAKVLMLERHVTENLAILIEERVDEDVDAEM</sequence>
<evidence type="ECO:0000256" key="1">
    <source>
        <dbReference type="SAM" id="Phobius"/>
    </source>
</evidence>
<keyword evidence="1" id="KW-1133">Transmembrane helix</keyword>
<dbReference type="Gene3D" id="1.10.238.10">
    <property type="entry name" value="EF-hand"/>
    <property type="match status" value="1"/>
</dbReference>
<organism evidence="2">
    <name type="scientific">Pyrodinium bahamense</name>
    <dbReference type="NCBI Taxonomy" id="73915"/>
    <lineage>
        <taxon>Eukaryota</taxon>
        <taxon>Sar</taxon>
        <taxon>Alveolata</taxon>
        <taxon>Dinophyceae</taxon>
        <taxon>Gonyaulacales</taxon>
        <taxon>Pyrocystaceae</taxon>
        <taxon>Pyrodinium</taxon>
    </lineage>
</organism>
<keyword evidence="1" id="KW-0472">Membrane</keyword>
<evidence type="ECO:0008006" key="3">
    <source>
        <dbReference type="Google" id="ProtNLM"/>
    </source>
</evidence>
<dbReference type="Gene3D" id="1.10.287.70">
    <property type="match status" value="1"/>
</dbReference>
<reference evidence="2" key="1">
    <citation type="submission" date="2021-01" db="EMBL/GenBank/DDBJ databases">
        <authorList>
            <person name="Corre E."/>
            <person name="Pelletier E."/>
            <person name="Niang G."/>
            <person name="Scheremetjew M."/>
            <person name="Finn R."/>
            <person name="Kale V."/>
            <person name="Holt S."/>
            <person name="Cochrane G."/>
            <person name="Meng A."/>
            <person name="Brown T."/>
            <person name="Cohen L."/>
        </authorList>
    </citation>
    <scope>NUCLEOTIDE SEQUENCE</scope>
    <source>
        <strain evidence="2">Pbaha01</strain>
    </source>
</reference>
<proteinExistence type="predicted"/>
<evidence type="ECO:0000313" key="2">
    <source>
        <dbReference type="EMBL" id="CAD8390502.1"/>
    </source>
</evidence>
<accession>A0A7S0BE35</accession>